<dbReference type="AlphaFoldDB" id="A0AAV2TID9"/>
<dbReference type="PROSITE" id="PS00108">
    <property type="entry name" value="PROTEIN_KINASE_ST"/>
    <property type="match status" value="1"/>
</dbReference>
<evidence type="ECO:0000256" key="3">
    <source>
        <dbReference type="ARBA" id="ARBA00022777"/>
    </source>
</evidence>
<keyword evidence="1" id="KW-0808">Transferase</keyword>
<dbReference type="Pfam" id="PF00069">
    <property type="entry name" value="Pkinase"/>
    <property type="match status" value="1"/>
</dbReference>
<dbReference type="InterPro" id="IPR000719">
    <property type="entry name" value="Prot_kinase_dom"/>
</dbReference>
<dbReference type="GO" id="GO:0000422">
    <property type="term" value="P:autophagy of mitochondrion"/>
    <property type="evidence" value="ECO:0007669"/>
    <property type="project" value="TreeGrafter"/>
</dbReference>
<dbReference type="InterPro" id="IPR045269">
    <property type="entry name" value="Atg1-like"/>
</dbReference>
<dbReference type="Gene3D" id="1.10.510.10">
    <property type="entry name" value="Transferase(Phosphotransferase) domain 1"/>
    <property type="match status" value="1"/>
</dbReference>
<dbReference type="Proteomes" id="UP001497525">
    <property type="component" value="Unassembled WGS sequence"/>
</dbReference>
<feature type="binding site" evidence="5">
    <location>
        <position position="45"/>
    </location>
    <ligand>
        <name>ATP</name>
        <dbReference type="ChEBI" id="CHEBI:30616"/>
    </ligand>
</feature>
<evidence type="ECO:0000256" key="5">
    <source>
        <dbReference type="PROSITE-ProRule" id="PRU10141"/>
    </source>
</evidence>
<feature type="compositionally biased region" description="Basic residues" evidence="6">
    <location>
        <begin position="300"/>
        <end position="311"/>
    </location>
</feature>
<evidence type="ECO:0000259" key="7">
    <source>
        <dbReference type="PROSITE" id="PS50011"/>
    </source>
</evidence>
<proteinExistence type="predicted"/>
<keyword evidence="3" id="KW-0418">Kinase</keyword>
<evidence type="ECO:0000313" key="8">
    <source>
        <dbReference type="EMBL" id="CAL5137232.1"/>
    </source>
</evidence>
<dbReference type="InterPro" id="IPR017441">
    <property type="entry name" value="Protein_kinase_ATP_BS"/>
</dbReference>
<feature type="compositionally biased region" description="Basic and acidic residues" evidence="6">
    <location>
        <begin position="401"/>
        <end position="411"/>
    </location>
</feature>
<keyword evidence="4 5" id="KW-0067">ATP-binding</keyword>
<accession>A0AAV2TID9</accession>
<dbReference type="SMART" id="SM00220">
    <property type="entry name" value="S_TKc"/>
    <property type="match status" value="1"/>
</dbReference>
<comment type="caution">
    <text evidence="8">The sequence shown here is derived from an EMBL/GenBank/DDBJ whole genome shotgun (WGS) entry which is preliminary data.</text>
</comment>
<feature type="region of interest" description="Disordered" evidence="6">
    <location>
        <begin position="280"/>
        <end position="311"/>
    </location>
</feature>
<name>A0AAV2TID9_CALDB</name>
<dbReference type="PROSITE" id="PS50011">
    <property type="entry name" value="PROTEIN_KINASE_DOM"/>
    <property type="match status" value="1"/>
</dbReference>
<dbReference type="InterPro" id="IPR011009">
    <property type="entry name" value="Kinase-like_dom_sf"/>
</dbReference>
<dbReference type="PROSITE" id="PS00107">
    <property type="entry name" value="PROTEIN_KINASE_ATP"/>
    <property type="match status" value="1"/>
</dbReference>
<evidence type="ECO:0000256" key="6">
    <source>
        <dbReference type="SAM" id="MobiDB-lite"/>
    </source>
</evidence>
<dbReference type="GO" id="GO:0000045">
    <property type="term" value="P:autophagosome assembly"/>
    <property type="evidence" value="ECO:0007669"/>
    <property type="project" value="TreeGrafter"/>
</dbReference>
<feature type="domain" description="Protein kinase" evidence="7">
    <location>
        <begin position="11"/>
        <end position="276"/>
    </location>
</feature>
<feature type="region of interest" description="Disordered" evidence="6">
    <location>
        <begin position="401"/>
        <end position="455"/>
    </location>
</feature>
<dbReference type="SUPFAM" id="SSF56112">
    <property type="entry name" value="Protein kinase-like (PK-like)"/>
    <property type="match status" value="1"/>
</dbReference>
<dbReference type="PANTHER" id="PTHR24348">
    <property type="entry name" value="SERINE/THREONINE-PROTEIN KINASE UNC-51-RELATED"/>
    <property type="match status" value="1"/>
</dbReference>
<dbReference type="GO" id="GO:0042594">
    <property type="term" value="P:response to starvation"/>
    <property type="evidence" value="ECO:0007669"/>
    <property type="project" value="TreeGrafter"/>
</dbReference>
<dbReference type="PANTHER" id="PTHR24348:SF22">
    <property type="entry name" value="NON-SPECIFIC SERINE_THREONINE PROTEIN KINASE"/>
    <property type="match status" value="1"/>
</dbReference>
<dbReference type="InterPro" id="IPR008271">
    <property type="entry name" value="Ser/Thr_kinase_AS"/>
</dbReference>
<keyword evidence="2 5" id="KW-0547">Nucleotide-binding</keyword>
<dbReference type="GO" id="GO:0061709">
    <property type="term" value="P:reticulophagy"/>
    <property type="evidence" value="ECO:0007669"/>
    <property type="project" value="TreeGrafter"/>
</dbReference>
<dbReference type="GO" id="GO:0005524">
    <property type="term" value="F:ATP binding"/>
    <property type="evidence" value="ECO:0007669"/>
    <property type="project" value="UniProtKB-UniRule"/>
</dbReference>
<dbReference type="GO" id="GO:0010506">
    <property type="term" value="P:regulation of autophagy"/>
    <property type="evidence" value="ECO:0007669"/>
    <property type="project" value="InterPro"/>
</dbReference>
<dbReference type="EMBL" id="CAXLJL010000378">
    <property type="protein sequence ID" value="CAL5137232.1"/>
    <property type="molecule type" value="Genomic_DNA"/>
</dbReference>
<evidence type="ECO:0000256" key="4">
    <source>
        <dbReference type="ARBA" id="ARBA00022840"/>
    </source>
</evidence>
<gene>
    <name evidence="8" type="ORF">CDAUBV1_LOCUS11485</name>
</gene>
<sequence>MIHIGKFAYDPEHAKLLGSGTFGTVFVGHMTEFPEKEVAIKFIRKEEDVTESFILDREVSTILHLKHPNIVELYDYVVVEEGVFLIMELCNGGNLSKYIKKKIFLNENEVKYLLQQLVAAVSAMKSEGVIHRDLKPMNILLSHCPNCEKASCDLPIEEITFKIADFGFARDLPEGNMASTFCGSPTYMAPEILLRKRYDGAVDVWSLGVIAYECLNGTPPVDSQRNLKTFFKNRPDFKPSIPYGTSVYLEDLLLQMLKCNPATRISIEGIADHPFLRQANSDMETPTPQRLLRIPPKQSHQPRKYQPHRRMRTVDRQAVADCSPRSCSPCYPDESSELPEQYRSRSKEDIPAGVIPEISAVEGCTPGQASDGINAHEQNETCGKPSNVRYLPCAETLDVQGKHSELPKTDSKTSAIPISTATKTNQTSTKDEEPVPSKVAQPKAPVHVAEDTRRSPKTLIGEAPLAKSESISFQSQMKPTDAEQPIEDEDEGENAILNKNEIDQGRIRLKITLEWCAVVQEMLHAGGCNLITETYSGEYEGVCGDAKVRCTVCPYMRKCLKRIIEIVQHSSKYNAQISAEVIRERILTDLQGYCKYFEDEMLNTGIAETSERDSEAEFLLLEGALSLQQVAESDETNGMITKAMKELRKAIILAYGTLQCSVSFSNTSVTFESVRKWNEHLEELRQLASGSSLPDTVNLSAETDRDFTLSLCQPLILPNNPGNKRPKFKLRRKETNCLLL</sequence>
<evidence type="ECO:0000256" key="1">
    <source>
        <dbReference type="ARBA" id="ARBA00022679"/>
    </source>
</evidence>
<dbReference type="GO" id="GO:0034727">
    <property type="term" value="P:piecemeal microautophagy of the nucleus"/>
    <property type="evidence" value="ECO:0007669"/>
    <property type="project" value="TreeGrafter"/>
</dbReference>
<protein>
    <recommendedName>
        <fullName evidence="7">Protein kinase domain-containing protein</fullName>
    </recommendedName>
</protein>
<dbReference type="GO" id="GO:0005829">
    <property type="term" value="C:cytosol"/>
    <property type="evidence" value="ECO:0007669"/>
    <property type="project" value="TreeGrafter"/>
</dbReference>
<reference evidence="8" key="1">
    <citation type="submission" date="2024-06" db="EMBL/GenBank/DDBJ databases">
        <authorList>
            <person name="Liu X."/>
            <person name="Lenzi L."/>
            <person name="Haldenby T S."/>
            <person name="Uol C."/>
        </authorList>
    </citation>
    <scope>NUCLEOTIDE SEQUENCE</scope>
</reference>
<evidence type="ECO:0000256" key="2">
    <source>
        <dbReference type="ARBA" id="ARBA00022741"/>
    </source>
</evidence>
<dbReference type="GO" id="GO:0004674">
    <property type="term" value="F:protein serine/threonine kinase activity"/>
    <property type="evidence" value="ECO:0007669"/>
    <property type="project" value="InterPro"/>
</dbReference>
<dbReference type="GO" id="GO:0034045">
    <property type="term" value="C:phagophore assembly site membrane"/>
    <property type="evidence" value="ECO:0007669"/>
    <property type="project" value="TreeGrafter"/>
</dbReference>
<evidence type="ECO:0000313" key="9">
    <source>
        <dbReference type="Proteomes" id="UP001497525"/>
    </source>
</evidence>
<organism evidence="8 9">
    <name type="scientific">Calicophoron daubneyi</name>
    <name type="common">Rumen fluke</name>
    <name type="synonym">Paramphistomum daubneyi</name>
    <dbReference type="NCBI Taxonomy" id="300641"/>
    <lineage>
        <taxon>Eukaryota</taxon>
        <taxon>Metazoa</taxon>
        <taxon>Spiralia</taxon>
        <taxon>Lophotrochozoa</taxon>
        <taxon>Platyhelminthes</taxon>
        <taxon>Trematoda</taxon>
        <taxon>Digenea</taxon>
        <taxon>Plagiorchiida</taxon>
        <taxon>Pronocephalata</taxon>
        <taxon>Paramphistomoidea</taxon>
        <taxon>Paramphistomidae</taxon>
        <taxon>Calicophoron</taxon>
    </lineage>
</organism>
<feature type="compositionally biased region" description="Polar residues" evidence="6">
    <location>
        <begin position="412"/>
        <end position="428"/>
    </location>
</feature>
<dbReference type="GO" id="GO:0005776">
    <property type="term" value="C:autophagosome"/>
    <property type="evidence" value="ECO:0007669"/>
    <property type="project" value="TreeGrafter"/>
</dbReference>